<dbReference type="EMBL" id="MLYV02001289">
    <property type="protein sequence ID" value="PSR71317.1"/>
    <property type="molecule type" value="Genomic_DNA"/>
</dbReference>
<comment type="caution">
    <text evidence="2">The sequence shown here is derived from an EMBL/GenBank/DDBJ whole genome shotgun (WGS) entry which is preliminary data.</text>
</comment>
<keyword evidence="3" id="KW-1185">Reference proteome</keyword>
<gene>
    <name evidence="2" type="ORF">PHLCEN_2v12831</name>
</gene>
<feature type="compositionally biased region" description="Polar residues" evidence="1">
    <location>
        <begin position="49"/>
        <end position="59"/>
    </location>
</feature>
<evidence type="ECO:0000313" key="2">
    <source>
        <dbReference type="EMBL" id="PSR71317.1"/>
    </source>
</evidence>
<name>A0A2R6NG04_9APHY</name>
<organism evidence="2 3">
    <name type="scientific">Hermanssonia centrifuga</name>
    <dbReference type="NCBI Taxonomy" id="98765"/>
    <lineage>
        <taxon>Eukaryota</taxon>
        <taxon>Fungi</taxon>
        <taxon>Dikarya</taxon>
        <taxon>Basidiomycota</taxon>
        <taxon>Agaricomycotina</taxon>
        <taxon>Agaricomycetes</taxon>
        <taxon>Polyporales</taxon>
        <taxon>Meruliaceae</taxon>
        <taxon>Hermanssonia</taxon>
    </lineage>
</organism>
<proteinExistence type="predicted"/>
<dbReference type="Proteomes" id="UP000186601">
    <property type="component" value="Unassembled WGS sequence"/>
</dbReference>
<dbReference type="AlphaFoldDB" id="A0A2R6NG04"/>
<accession>A0A2R6NG04</accession>
<evidence type="ECO:0000256" key="1">
    <source>
        <dbReference type="SAM" id="MobiDB-lite"/>
    </source>
</evidence>
<protein>
    <submittedName>
        <fullName evidence="2">Uncharacterized protein</fullName>
    </submittedName>
</protein>
<sequence>MNRDDLATIQDLTNPLSAAEEDLSSFLFALANIIADELENLGVDIASLRHSSPQDTTQPESRDSDTNSAGVGILVDEQREGILPVESIPLATLSTSMPSGAYPYRDMSFGQHKSVYRIFIHRCKTD</sequence>
<feature type="region of interest" description="Disordered" evidence="1">
    <location>
        <begin position="49"/>
        <end position="70"/>
    </location>
</feature>
<evidence type="ECO:0000313" key="3">
    <source>
        <dbReference type="Proteomes" id="UP000186601"/>
    </source>
</evidence>
<reference evidence="2 3" key="1">
    <citation type="submission" date="2018-02" db="EMBL/GenBank/DDBJ databases">
        <title>Genome sequence of the basidiomycete white-rot fungus Phlebia centrifuga.</title>
        <authorList>
            <person name="Granchi Z."/>
            <person name="Peng M."/>
            <person name="de Vries R.P."/>
            <person name="Hilden K."/>
            <person name="Makela M.R."/>
            <person name="Grigoriev I."/>
            <person name="Riley R."/>
        </authorList>
    </citation>
    <scope>NUCLEOTIDE SEQUENCE [LARGE SCALE GENOMIC DNA]</scope>
    <source>
        <strain evidence="2 3">FBCC195</strain>
    </source>
</reference>